<comment type="caution">
    <text evidence="1">The sequence shown here is derived from an EMBL/GenBank/DDBJ whole genome shotgun (WGS) entry which is preliminary data.</text>
</comment>
<protein>
    <submittedName>
        <fullName evidence="1">Uncharacterized protein</fullName>
    </submittedName>
</protein>
<reference evidence="1 2" key="1">
    <citation type="journal article" date="2021" name="Elife">
        <title>Chloroplast acquisition without the gene transfer in kleptoplastic sea slugs, Plakobranchus ocellatus.</title>
        <authorList>
            <person name="Maeda T."/>
            <person name="Takahashi S."/>
            <person name="Yoshida T."/>
            <person name="Shimamura S."/>
            <person name="Takaki Y."/>
            <person name="Nagai Y."/>
            <person name="Toyoda A."/>
            <person name="Suzuki Y."/>
            <person name="Arimoto A."/>
            <person name="Ishii H."/>
            <person name="Satoh N."/>
            <person name="Nishiyama T."/>
            <person name="Hasebe M."/>
            <person name="Maruyama T."/>
            <person name="Minagawa J."/>
            <person name="Obokata J."/>
            <person name="Shigenobu S."/>
        </authorList>
    </citation>
    <scope>NUCLEOTIDE SEQUENCE [LARGE SCALE GENOMIC DNA]</scope>
</reference>
<organism evidence="1 2">
    <name type="scientific">Elysia marginata</name>
    <dbReference type="NCBI Taxonomy" id="1093978"/>
    <lineage>
        <taxon>Eukaryota</taxon>
        <taxon>Metazoa</taxon>
        <taxon>Spiralia</taxon>
        <taxon>Lophotrochozoa</taxon>
        <taxon>Mollusca</taxon>
        <taxon>Gastropoda</taxon>
        <taxon>Heterobranchia</taxon>
        <taxon>Euthyneura</taxon>
        <taxon>Panpulmonata</taxon>
        <taxon>Sacoglossa</taxon>
        <taxon>Placobranchoidea</taxon>
        <taxon>Plakobranchidae</taxon>
        <taxon>Elysia</taxon>
    </lineage>
</organism>
<keyword evidence="2" id="KW-1185">Reference proteome</keyword>
<accession>A0AAV4G5R7</accession>
<gene>
    <name evidence="1" type="ORF">ElyMa_005915900</name>
</gene>
<sequence>MLGVSLFCWTKYDKTSMPLGIHLARSLLLSLAICTVDISGECQPGKTPLEAGLDFPDLSSQSFRAKMAGVSFTDYSAMGHQEHYSEEIGRGSVHNEGPGDEDLFFLFEEDRIRAHGNKQGCTKTDPSSAMSNILQVTRKALDPSDLH</sequence>
<dbReference type="AlphaFoldDB" id="A0AAV4G5R7"/>
<evidence type="ECO:0000313" key="2">
    <source>
        <dbReference type="Proteomes" id="UP000762676"/>
    </source>
</evidence>
<dbReference type="EMBL" id="BMAT01011867">
    <property type="protein sequence ID" value="GFR81068.1"/>
    <property type="molecule type" value="Genomic_DNA"/>
</dbReference>
<proteinExistence type="predicted"/>
<evidence type="ECO:0000313" key="1">
    <source>
        <dbReference type="EMBL" id="GFR81068.1"/>
    </source>
</evidence>
<dbReference type="Proteomes" id="UP000762676">
    <property type="component" value="Unassembled WGS sequence"/>
</dbReference>
<name>A0AAV4G5R7_9GAST</name>